<organism evidence="1 2">
    <name type="scientific">Prorocentrum cordatum</name>
    <dbReference type="NCBI Taxonomy" id="2364126"/>
    <lineage>
        <taxon>Eukaryota</taxon>
        <taxon>Sar</taxon>
        <taxon>Alveolata</taxon>
        <taxon>Dinophyceae</taxon>
        <taxon>Prorocentrales</taxon>
        <taxon>Prorocentraceae</taxon>
        <taxon>Prorocentrum</taxon>
    </lineage>
</organism>
<evidence type="ECO:0000313" key="2">
    <source>
        <dbReference type="Proteomes" id="UP001189429"/>
    </source>
</evidence>
<accession>A0ABN9WDJ2</accession>
<reference evidence="1" key="1">
    <citation type="submission" date="2023-10" db="EMBL/GenBank/DDBJ databases">
        <authorList>
            <person name="Chen Y."/>
            <person name="Shah S."/>
            <person name="Dougan E. K."/>
            <person name="Thang M."/>
            <person name="Chan C."/>
        </authorList>
    </citation>
    <scope>NUCLEOTIDE SEQUENCE [LARGE SCALE GENOMIC DNA]</scope>
</reference>
<name>A0ABN9WDJ2_9DINO</name>
<comment type="caution">
    <text evidence="1">The sequence shown here is derived from an EMBL/GenBank/DDBJ whole genome shotgun (WGS) entry which is preliminary data.</text>
</comment>
<gene>
    <name evidence="1" type="ORF">PCOR1329_LOCUS66359</name>
</gene>
<proteinExistence type="predicted"/>
<sequence length="139" mass="15631">MPYVTPPYVAAWRGQQFGIPLLNQAVGQRARRRRRRRRPSLRFGLRVGLRLGLGGRCLVDNPLCPSGLLEFATLRNRVAEFALLLFELLPVSFVEAREGLVELEKLIDAGIGSTFQAQSFTEHLQGSGLVTLHFLHDHQ</sequence>
<protein>
    <submittedName>
        <fullName evidence="1">Uncharacterized protein</fullName>
    </submittedName>
</protein>
<dbReference type="Proteomes" id="UP001189429">
    <property type="component" value="Unassembled WGS sequence"/>
</dbReference>
<dbReference type="EMBL" id="CAUYUJ010018542">
    <property type="protein sequence ID" value="CAK0884398.1"/>
    <property type="molecule type" value="Genomic_DNA"/>
</dbReference>
<keyword evidence="2" id="KW-1185">Reference proteome</keyword>
<evidence type="ECO:0000313" key="1">
    <source>
        <dbReference type="EMBL" id="CAK0884398.1"/>
    </source>
</evidence>